<dbReference type="Proteomes" id="UP000738517">
    <property type="component" value="Unassembled WGS sequence"/>
</dbReference>
<keyword evidence="1" id="KW-0732">Signal</keyword>
<evidence type="ECO:0000313" key="3">
    <source>
        <dbReference type="Proteomes" id="UP000738517"/>
    </source>
</evidence>
<sequence length="135" mass="15305">MNRCTLTLISLMLVSRTMPVLASDSQILRHIEALSRDYYYVHIEKPARPFQVKDIVGGEHENKYHILGFKGDSFIISLESAEGEAGYSLYGDGFERVREKHGDRVTVQGTQTWISIGVSATPYAEYILTVKKHEQ</sequence>
<comment type="caution">
    <text evidence="2">The sequence shown here is derived from an EMBL/GenBank/DDBJ whole genome shotgun (WGS) entry which is preliminary data.</text>
</comment>
<evidence type="ECO:0000313" key="2">
    <source>
        <dbReference type="EMBL" id="NBI54718.1"/>
    </source>
</evidence>
<gene>
    <name evidence="2" type="ORF">EIZ48_19570</name>
</gene>
<name>A0ABW9YLP2_9GAMM</name>
<feature type="chain" id="PRO_5046245911" evidence="1">
    <location>
        <begin position="23"/>
        <end position="135"/>
    </location>
</feature>
<organism evidence="2 3">
    <name type="scientific">Photobacterium alginatilyticum</name>
    <dbReference type="NCBI Taxonomy" id="1775171"/>
    <lineage>
        <taxon>Bacteria</taxon>
        <taxon>Pseudomonadati</taxon>
        <taxon>Pseudomonadota</taxon>
        <taxon>Gammaproteobacteria</taxon>
        <taxon>Vibrionales</taxon>
        <taxon>Vibrionaceae</taxon>
        <taxon>Photobacterium</taxon>
    </lineage>
</organism>
<accession>A0ABW9YLP2</accession>
<dbReference type="EMBL" id="RSEJ01000022">
    <property type="protein sequence ID" value="NBI54718.1"/>
    <property type="molecule type" value="Genomic_DNA"/>
</dbReference>
<feature type="signal peptide" evidence="1">
    <location>
        <begin position="1"/>
        <end position="22"/>
    </location>
</feature>
<evidence type="ECO:0000256" key="1">
    <source>
        <dbReference type="SAM" id="SignalP"/>
    </source>
</evidence>
<proteinExistence type="predicted"/>
<reference evidence="2 3" key="1">
    <citation type="journal article" date="2017" name="Int. J. Syst. Evol. Microbiol.">
        <title>Photobacterium alginatilyticum sp. nov., a marine bacterium isolated from bottom seawater.</title>
        <authorList>
            <person name="Wang X."/>
            <person name="Wang Y."/>
            <person name="Yang X."/>
            <person name="Sun H."/>
            <person name="Li B."/>
            <person name="Zhang X.H."/>
        </authorList>
    </citation>
    <scope>NUCLEOTIDE SEQUENCE [LARGE SCALE GENOMIC DNA]</scope>
    <source>
        <strain evidence="2 3">P03D4</strain>
    </source>
</reference>
<dbReference type="RefSeq" id="WP_160655075.1">
    <property type="nucleotide sequence ID" value="NZ_RSEJ01000022.1"/>
</dbReference>
<keyword evidence="3" id="KW-1185">Reference proteome</keyword>
<protein>
    <submittedName>
        <fullName evidence="2">Uncharacterized protein</fullName>
    </submittedName>
</protein>